<evidence type="ECO:0000313" key="3">
    <source>
        <dbReference type="EMBL" id="MCP2313451.1"/>
    </source>
</evidence>
<dbReference type="PROSITE" id="PS50043">
    <property type="entry name" value="HTH_LUXR_2"/>
    <property type="match status" value="1"/>
</dbReference>
<sequence length="389" mass="42081">MAMSYEALGIGPDAGAVYRLMLTDGARRNGELADRLGLPPERIRAALDRLAELGLVRESVEFEGELQLADPRAGLRQLLTVQEEQLRCRQDEFDRSRETVAQLLTAYAMAGPDGQPDTERLTGRDTVVARLDRLATEAQVECLSFQPAARATAATAASRAANAQAMARGMRMRSVYIDGARRDEATMEHARWLTGLGAEIRTAPVLPVRMIVFDRRAALVSVDPHSPGADAVLIQTPGVVSALLALFEAVWATAVPLGDTCPGREDGLTRQEGALLRLLAEGLTDEAVANRLGLSVRTVRRTAAALMTRLGARSRFEAGLRAKEHGWLWPTTTGPLIPVPGPSPDPDRIGSVLLKATGPPRPCAGVGRRPYSTAGPERVGQRPSRWRRR</sequence>
<dbReference type="Pfam" id="PF00196">
    <property type="entry name" value="GerE"/>
    <property type="match status" value="1"/>
</dbReference>
<dbReference type="Proteomes" id="UP001206483">
    <property type="component" value="Unassembled WGS sequence"/>
</dbReference>
<dbReference type="PANTHER" id="PTHR34293">
    <property type="entry name" value="HTH-TYPE TRANSCRIPTIONAL REGULATOR TRMBL2"/>
    <property type="match status" value="1"/>
</dbReference>
<name>A0ABT1J9S9_9ACTN</name>
<dbReference type="CDD" id="cd06170">
    <property type="entry name" value="LuxR_C_like"/>
    <property type="match status" value="1"/>
</dbReference>
<dbReference type="RefSeq" id="WP_253803381.1">
    <property type="nucleotide sequence ID" value="NZ_BAAAUB010000006.1"/>
</dbReference>
<protein>
    <submittedName>
        <fullName evidence="3">DNA-binding CsgD family transcriptional regulator/DNA-binding transcriptional ArsR family regulator</fullName>
    </submittedName>
</protein>
<dbReference type="InterPro" id="IPR051797">
    <property type="entry name" value="TrmB-like"/>
</dbReference>
<keyword evidence="3" id="KW-0238">DNA-binding</keyword>
<dbReference type="InterPro" id="IPR000792">
    <property type="entry name" value="Tscrpt_reg_LuxR_C"/>
</dbReference>
<dbReference type="PRINTS" id="PR00038">
    <property type="entry name" value="HTHLUXR"/>
</dbReference>
<dbReference type="InterPro" id="IPR036390">
    <property type="entry name" value="WH_DNA-bd_sf"/>
</dbReference>
<dbReference type="PANTHER" id="PTHR34293:SF1">
    <property type="entry name" value="HTH-TYPE TRANSCRIPTIONAL REGULATOR TRMBL2"/>
    <property type="match status" value="1"/>
</dbReference>
<reference evidence="3 4" key="1">
    <citation type="submission" date="2022-06" db="EMBL/GenBank/DDBJ databases">
        <title>Sequencing the genomes of 1000 actinobacteria strains.</title>
        <authorList>
            <person name="Klenk H.-P."/>
        </authorList>
    </citation>
    <scope>NUCLEOTIDE SEQUENCE [LARGE SCALE GENOMIC DNA]</scope>
    <source>
        <strain evidence="3 4">DSM 41656</strain>
    </source>
</reference>
<dbReference type="Gene3D" id="1.10.10.10">
    <property type="entry name" value="Winged helix-like DNA-binding domain superfamily/Winged helix DNA-binding domain"/>
    <property type="match status" value="2"/>
</dbReference>
<feature type="domain" description="HTH luxR-type" evidence="2">
    <location>
        <begin position="261"/>
        <end position="326"/>
    </location>
</feature>
<dbReference type="GO" id="GO:0003677">
    <property type="term" value="F:DNA binding"/>
    <property type="evidence" value="ECO:0007669"/>
    <property type="project" value="UniProtKB-KW"/>
</dbReference>
<evidence type="ECO:0000313" key="4">
    <source>
        <dbReference type="Proteomes" id="UP001206483"/>
    </source>
</evidence>
<dbReference type="SUPFAM" id="SSF46894">
    <property type="entry name" value="C-terminal effector domain of the bipartite response regulators"/>
    <property type="match status" value="1"/>
</dbReference>
<proteinExistence type="predicted"/>
<dbReference type="EMBL" id="JAMZDX010000007">
    <property type="protein sequence ID" value="MCP2313451.1"/>
    <property type="molecule type" value="Genomic_DNA"/>
</dbReference>
<feature type="region of interest" description="Disordered" evidence="1">
    <location>
        <begin position="355"/>
        <end position="389"/>
    </location>
</feature>
<comment type="caution">
    <text evidence="3">The sequence shown here is derived from an EMBL/GenBank/DDBJ whole genome shotgun (WGS) entry which is preliminary data.</text>
</comment>
<dbReference type="SMART" id="SM00421">
    <property type="entry name" value="HTH_LUXR"/>
    <property type="match status" value="1"/>
</dbReference>
<evidence type="ECO:0000256" key="1">
    <source>
        <dbReference type="SAM" id="MobiDB-lite"/>
    </source>
</evidence>
<dbReference type="InterPro" id="IPR036388">
    <property type="entry name" value="WH-like_DNA-bd_sf"/>
</dbReference>
<keyword evidence="4" id="KW-1185">Reference proteome</keyword>
<organism evidence="3 4">
    <name type="scientific">Kitasatospora paracochleata</name>
    <dbReference type="NCBI Taxonomy" id="58354"/>
    <lineage>
        <taxon>Bacteria</taxon>
        <taxon>Bacillati</taxon>
        <taxon>Actinomycetota</taxon>
        <taxon>Actinomycetes</taxon>
        <taxon>Kitasatosporales</taxon>
        <taxon>Streptomycetaceae</taxon>
        <taxon>Kitasatospora</taxon>
    </lineage>
</organism>
<dbReference type="InterPro" id="IPR016032">
    <property type="entry name" value="Sig_transdc_resp-reg_C-effctor"/>
</dbReference>
<accession>A0ABT1J9S9</accession>
<gene>
    <name evidence="3" type="ORF">FHR36_006650</name>
</gene>
<evidence type="ECO:0000259" key="2">
    <source>
        <dbReference type="PROSITE" id="PS50043"/>
    </source>
</evidence>
<dbReference type="SUPFAM" id="SSF46785">
    <property type="entry name" value="Winged helix' DNA-binding domain"/>
    <property type="match status" value="1"/>
</dbReference>